<feature type="non-terminal residue" evidence="1">
    <location>
        <position position="231"/>
    </location>
</feature>
<sequence length="231" mass="24554">ICKISGVAGVSVVVIDHGETIFQENFGYRDVAKKEPVTSDTIFHIGSLTKGFTGACIDRLRAQGKLSLDDLVQKHLPDAKNCDPVVAATVTIADLLGHRTGLQRADHLWLGAAGEFLLDLDQTVAVFNALRPLASLRSRFCYNNTAYGILGEIIAKITGQPYHAYLKETILDPLGMTRTIVTKDDGLPEDSSLAYSTLDNGQPYNIPLPGISGSGVLGSAGGLLSSGNDLS</sequence>
<comment type="caution">
    <text evidence="1">The sequence shown here is derived from an EMBL/GenBank/DDBJ whole genome shotgun (WGS) entry which is preliminary data.</text>
</comment>
<feature type="non-terminal residue" evidence="1">
    <location>
        <position position="1"/>
    </location>
</feature>
<name>A0ACC1H7X9_9FUNG</name>
<evidence type="ECO:0000313" key="1">
    <source>
        <dbReference type="EMBL" id="KAJ1670484.1"/>
    </source>
</evidence>
<accession>A0ACC1H7X9</accession>
<dbReference type="Proteomes" id="UP001145114">
    <property type="component" value="Unassembled WGS sequence"/>
</dbReference>
<gene>
    <name evidence="1" type="ORF">EV182_008179</name>
</gene>
<protein>
    <submittedName>
        <fullName evidence="1">Uncharacterized protein</fullName>
    </submittedName>
</protein>
<reference evidence="1" key="1">
    <citation type="submission" date="2022-06" db="EMBL/GenBank/DDBJ databases">
        <title>Phylogenomic reconstructions and comparative analyses of Kickxellomycotina fungi.</title>
        <authorList>
            <person name="Reynolds N.K."/>
            <person name="Stajich J.E."/>
            <person name="Barry K."/>
            <person name="Grigoriev I.V."/>
            <person name="Crous P."/>
            <person name="Smith M.E."/>
        </authorList>
    </citation>
    <scope>NUCLEOTIDE SEQUENCE</scope>
    <source>
        <strain evidence="1">RSA 2271</strain>
    </source>
</reference>
<evidence type="ECO:0000313" key="2">
    <source>
        <dbReference type="Proteomes" id="UP001145114"/>
    </source>
</evidence>
<organism evidence="1 2">
    <name type="scientific">Spiromyces aspiralis</name>
    <dbReference type="NCBI Taxonomy" id="68401"/>
    <lineage>
        <taxon>Eukaryota</taxon>
        <taxon>Fungi</taxon>
        <taxon>Fungi incertae sedis</taxon>
        <taxon>Zoopagomycota</taxon>
        <taxon>Kickxellomycotina</taxon>
        <taxon>Kickxellomycetes</taxon>
        <taxon>Kickxellales</taxon>
        <taxon>Kickxellaceae</taxon>
        <taxon>Spiromyces</taxon>
    </lineage>
</organism>
<keyword evidence="2" id="KW-1185">Reference proteome</keyword>
<dbReference type="EMBL" id="JAMZIH010009234">
    <property type="protein sequence ID" value="KAJ1670484.1"/>
    <property type="molecule type" value="Genomic_DNA"/>
</dbReference>
<proteinExistence type="predicted"/>